<name>A0A0U3F7T5_9CREN</name>
<dbReference type="GeneID" id="30679428"/>
<evidence type="ECO:0000313" key="1">
    <source>
        <dbReference type="EMBL" id="ALU12088.1"/>
    </source>
</evidence>
<dbReference type="STRING" id="940295.EYM_00045"/>
<dbReference type="AlphaFoldDB" id="A0A0U3F7T5"/>
<evidence type="ECO:0000313" key="2">
    <source>
        <dbReference type="Proteomes" id="UP000060778"/>
    </source>
</evidence>
<reference evidence="1 2" key="1">
    <citation type="submission" date="2013-11" db="EMBL/GenBank/DDBJ databases">
        <title>Comparative genomics of Ignicoccus.</title>
        <authorList>
            <person name="Podar M."/>
        </authorList>
    </citation>
    <scope>NUCLEOTIDE SEQUENCE [LARGE SCALE GENOMIC DNA]</scope>
    <source>
        <strain evidence="1 2">DSM 13165</strain>
    </source>
</reference>
<accession>A0A0U3F7T5</accession>
<dbReference type="EMBL" id="CP006867">
    <property type="protein sequence ID" value="ALU12088.1"/>
    <property type="molecule type" value="Genomic_DNA"/>
</dbReference>
<organism evidence="1 2">
    <name type="scientific">Ignicoccus islandicus DSM 13165</name>
    <dbReference type="NCBI Taxonomy" id="940295"/>
    <lineage>
        <taxon>Archaea</taxon>
        <taxon>Thermoproteota</taxon>
        <taxon>Thermoprotei</taxon>
        <taxon>Desulfurococcales</taxon>
        <taxon>Desulfurococcaceae</taxon>
        <taxon>Ignicoccus</taxon>
    </lineage>
</organism>
<dbReference type="OrthoDB" id="19360at2157"/>
<gene>
    <name evidence="1" type="ORF">EYM_00045</name>
</gene>
<keyword evidence="2" id="KW-1185">Reference proteome</keyword>
<proteinExistence type="predicted"/>
<sequence>MEMQMDLLVEYTIRLATHMRIRDELNNLDYAQKEVAEKVAKLIVSEKRGLKYCSICAKGPYTKRGLYLHFMRVHKDDVKALLLQELEMLPRNEESETVKNSIEVAREGVEA</sequence>
<dbReference type="Proteomes" id="UP000060778">
    <property type="component" value="Chromosome"/>
</dbReference>
<dbReference type="RefSeq" id="WP_075049103.1">
    <property type="nucleotide sequence ID" value="NZ_CP006867.1"/>
</dbReference>
<dbReference type="KEGG" id="iis:EYM_00045"/>
<protein>
    <submittedName>
        <fullName evidence="1">Uncharacterized protein</fullName>
    </submittedName>
</protein>